<feature type="domain" description="Major facilitator superfamily (MFS) profile" evidence="5">
    <location>
        <begin position="14"/>
        <end position="408"/>
    </location>
</feature>
<evidence type="ECO:0000256" key="4">
    <source>
        <dbReference type="SAM" id="Phobius"/>
    </source>
</evidence>
<dbReference type="PROSITE" id="PS50850">
    <property type="entry name" value="MFS"/>
    <property type="match status" value="1"/>
</dbReference>
<dbReference type="SUPFAM" id="SSF103473">
    <property type="entry name" value="MFS general substrate transporter"/>
    <property type="match status" value="1"/>
</dbReference>
<feature type="transmembrane region" description="Helical" evidence="4">
    <location>
        <begin position="79"/>
        <end position="99"/>
    </location>
</feature>
<feature type="transmembrane region" description="Helical" evidence="4">
    <location>
        <begin position="105"/>
        <end position="125"/>
    </location>
</feature>
<organism evidence="6 7">
    <name type="scientific">Edaphosphingomonas fennica</name>
    <dbReference type="NCBI Taxonomy" id="114404"/>
    <lineage>
        <taxon>Bacteria</taxon>
        <taxon>Pseudomonadati</taxon>
        <taxon>Pseudomonadota</taxon>
        <taxon>Alphaproteobacteria</taxon>
        <taxon>Sphingomonadales</taxon>
        <taxon>Rhizorhabdaceae</taxon>
        <taxon>Edaphosphingomonas</taxon>
    </lineage>
</organism>
<gene>
    <name evidence="6" type="ORF">CV103_12495</name>
</gene>
<dbReference type="Gene3D" id="1.20.1250.20">
    <property type="entry name" value="MFS general substrate transporter like domains"/>
    <property type="match status" value="2"/>
</dbReference>
<dbReference type="PANTHER" id="PTHR11360">
    <property type="entry name" value="MONOCARBOXYLATE TRANSPORTER"/>
    <property type="match status" value="1"/>
</dbReference>
<feature type="transmembrane region" description="Helical" evidence="4">
    <location>
        <begin position="167"/>
        <end position="187"/>
    </location>
</feature>
<dbReference type="GO" id="GO:0022857">
    <property type="term" value="F:transmembrane transporter activity"/>
    <property type="evidence" value="ECO:0007669"/>
    <property type="project" value="InterPro"/>
</dbReference>
<proteinExistence type="predicted"/>
<protein>
    <submittedName>
        <fullName evidence="6">MFS transporter</fullName>
    </submittedName>
</protein>
<feature type="transmembrane region" description="Helical" evidence="4">
    <location>
        <begin position="52"/>
        <end position="72"/>
    </location>
</feature>
<name>A0A2T4HWC1_9SPHN</name>
<dbReference type="InterPro" id="IPR020846">
    <property type="entry name" value="MFS_dom"/>
</dbReference>
<feature type="transmembrane region" description="Helical" evidence="4">
    <location>
        <begin position="12"/>
        <end position="32"/>
    </location>
</feature>
<keyword evidence="2 4" id="KW-1133">Transmembrane helix</keyword>
<feature type="transmembrane region" description="Helical" evidence="4">
    <location>
        <begin position="261"/>
        <end position="283"/>
    </location>
</feature>
<comment type="caution">
    <text evidence="6">The sequence shown here is derived from an EMBL/GenBank/DDBJ whole genome shotgun (WGS) entry which is preliminary data.</text>
</comment>
<dbReference type="RefSeq" id="WP_107395108.1">
    <property type="nucleotide sequence ID" value="NZ_PHHF01000049.1"/>
</dbReference>
<dbReference type="InterPro" id="IPR036259">
    <property type="entry name" value="MFS_trans_sf"/>
</dbReference>
<feature type="transmembrane region" description="Helical" evidence="4">
    <location>
        <begin position="137"/>
        <end position="161"/>
    </location>
</feature>
<keyword evidence="7" id="KW-1185">Reference proteome</keyword>
<reference evidence="6 7" key="1">
    <citation type="submission" date="2017-11" db="EMBL/GenBank/DDBJ databases">
        <title>Sphingomonas oleivorans sp. nov., isolated from oil-contaminated soil.</title>
        <authorList>
            <person name="Wang L."/>
            <person name="Chen L."/>
        </authorList>
    </citation>
    <scope>NUCLEOTIDE SEQUENCE [LARGE SCALE GENOMIC DNA]</scope>
    <source>
        <strain evidence="6 7">K101</strain>
    </source>
</reference>
<dbReference type="Pfam" id="PF07690">
    <property type="entry name" value="MFS_1"/>
    <property type="match status" value="1"/>
</dbReference>
<feature type="transmembrane region" description="Helical" evidence="4">
    <location>
        <begin position="383"/>
        <end position="403"/>
    </location>
</feature>
<evidence type="ECO:0000256" key="3">
    <source>
        <dbReference type="ARBA" id="ARBA00023136"/>
    </source>
</evidence>
<dbReference type="InterPro" id="IPR011701">
    <property type="entry name" value="MFS"/>
</dbReference>
<evidence type="ECO:0000259" key="5">
    <source>
        <dbReference type="PROSITE" id="PS50850"/>
    </source>
</evidence>
<evidence type="ECO:0000313" key="6">
    <source>
        <dbReference type="EMBL" id="PTD19987.1"/>
    </source>
</evidence>
<dbReference type="PANTHER" id="PTHR11360:SF290">
    <property type="entry name" value="MONOCARBOXYLATE MFS PERMEASE"/>
    <property type="match status" value="1"/>
</dbReference>
<keyword evidence="1 4" id="KW-0812">Transmembrane</keyword>
<evidence type="ECO:0000256" key="1">
    <source>
        <dbReference type="ARBA" id="ARBA00022692"/>
    </source>
</evidence>
<keyword evidence="3 4" id="KW-0472">Membrane</keyword>
<evidence type="ECO:0000313" key="7">
    <source>
        <dbReference type="Proteomes" id="UP000241206"/>
    </source>
</evidence>
<dbReference type="Proteomes" id="UP000241206">
    <property type="component" value="Unassembled WGS sequence"/>
</dbReference>
<feature type="transmembrane region" description="Helical" evidence="4">
    <location>
        <begin position="218"/>
        <end position="241"/>
    </location>
</feature>
<dbReference type="EMBL" id="PHHF01000049">
    <property type="protein sequence ID" value="PTD19987.1"/>
    <property type="molecule type" value="Genomic_DNA"/>
</dbReference>
<feature type="transmembrane region" description="Helical" evidence="4">
    <location>
        <begin position="349"/>
        <end position="371"/>
    </location>
</feature>
<feature type="transmembrane region" description="Helical" evidence="4">
    <location>
        <begin position="290"/>
        <end position="308"/>
    </location>
</feature>
<dbReference type="AlphaFoldDB" id="A0A2T4HWC1"/>
<dbReference type="InterPro" id="IPR050327">
    <property type="entry name" value="Proton-linked_MCT"/>
</dbReference>
<evidence type="ECO:0000256" key="2">
    <source>
        <dbReference type="ARBA" id="ARBA00022989"/>
    </source>
</evidence>
<feature type="transmembrane region" description="Helical" evidence="4">
    <location>
        <begin position="314"/>
        <end position="337"/>
    </location>
</feature>
<accession>A0A2T4HWC1</accession>
<sequence length="416" mass="42602">MSGPAPHFSGGRMVAIAFIAQNLAVGPTYGAFGPLLHEFERTYGMSRAMVSLPLSLVVLAGGLMAPIIGALIGRLTIRYTLMLGAVLLAAGYVALALAPSGIAVLAIYGLMIGPGIAMMGMLPNATLVTNWYAERQGVMLGIVNMPLMVMAVPLATAWALPYLGLKGVLIALAALHAAILPLLWLVIDRPEAIGERPYGADGPIAAAQAAAARPVPMLSLLVMPVFLLTVVGSGLAVGAGVTKMVHLVPLVTERGWTLEQAALLSAISGGTGIAGSLLFGWLADRFGGGAALILNCVVQAAVWMILILPVGYGVLILDAVVIGMCGGGFITAKSVLVNHLFGRAAFARVMGLSGLLTVPFLFGMAPLAGWLRDVTGNYGLAVGAHMAGFAIAAACFALAAFAIGRERRGAMAAEAV</sequence>